<proteinExistence type="predicted"/>
<evidence type="ECO:0000259" key="1">
    <source>
        <dbReference type="Pfam" id="PF00753"/>
    </source>
</evidence>
<dbReference type="Gene3D" id="3.60.15.10">
    <property type="entry name" value="Ribonuclease Z/Hydroxyacylglutathione hydrolase-like"/>
    <property type="match status" value="1"/>
</dbReference>
<dbReference type="InterPro" id="IPR001279">
    <property type="entry name" value="Metallo-B-lactamas"/>
</dbReference>
<sequence>MTEQFNITMYSTALYSTWINVEELNLLIDAGDGLSAGLLAKSGKVKDVFVTHADRDHMMGLPQFLQLNTREGLPRIYYPKNSGSFPAMEGFLGKFDHHMRGAVWTGIEDRQIFRIKNDIEVQALRNEHIKTPIGIHKSLSYKVFRVKSKLKNEFSGLSGIELKQIGTQYGKNYLTEEIRENILSFSGDTPVDDYSRWDNTEVLIHEATFLPGENGEEIISKGNKHSRLDEVMKMVSEINVGSLILNHFSSRYSWKEIDAAVNKYIKFYKIKVPVYVVHPGEVKRNILKSNPLNF</sequence>
<dbReference type="SUPFAM" id="SSF56281">
    <property type="entry name" value="Metallo-hydrolase/oxidoreductase"/>
    <property type="match status" value="1"/>
</dbReference>
<organism evidence="2 3">
    <name type="scientific">Aureibacter tunicatorum</name>
    <dbReference type="NCBI Taxonomy" id="866807"/>
    <lineage>
        <taxon>Bacteria</taxon>
        <taxon>Pseudomonadati</taxon>
        <taxon>Bacteroidota</taxon>
        <taxon>Cytophagia</taxon>
        <taxon>Cytophagales</taxon>
        <taxon>Persicobacteraceae</taxon>
        <taxon>Aureibacter</taxon>
    </lineage>
</organism>
<dbReference type="Pfam" id="PF00753">
    <property type="entry name" value="Lactamase_B"/>
    <property type="match status" value="1"/>
</dbReference>
<gene>
    <name evidence="2" type="ORF">HNQ88_001919</name>
</gene>
<dbReference type="Proteomes" id="UP001185092">
    <property type="component" value="Unassembled WGS sequence"/>
</dbReference>
<keyword evidence="2" id="KW-0378">Hydrolase</keyword>
<keyword evidence="3" id="KW-1185">Reference proteome</keyword>
<dbReference type="PANTHER" id="PTHR46504:SF2">
    <property type="entry name" value="TRNASE Z TRZ1"/>
    <property type="match status" value="1"/>
</dbReference>
<accession>A0AAE3XM02</accession>
<dbReference type="InterPro" id="IPR036866">
    <property type="entry name" value="RibonucZ/Hydroxyglut_hydro"/>
</dbReference>
<name>A0AAE3XM02_9BACT</name>
<protein>
    <submittedName>
        <fullName evidence="2">Ribonuclease Z</fullName>
        <ecNumber evidence="2">3.1.26.11</ecNumber>
    </submittedName>
</protein>
<dbReference type="AlphaFoldDB" id="A0AAE3XM02"/>
<dbReference type="PANTHER" id="PTHR46504">
    <property type="entry name" value="TRNASE Z TRZ1"/>
    <property type="match status" value="1"/>
</dbReference>
<dbReference type="EMBL" id="JAVDQD010000002">
    <property type="protein sequence ID" value="MDR6238882.1"/>
    <property type="molecule type" value="Genomic_DNA"/>
</dbReference>
<dbReference type="EC" id="3.1.26.11" evidence="2"/>
<reference evidence="2" key="1">
    <citation type="submission" date="2023-07" db="EMBL/GenBank/DDBJ databases">
        <title>Genomic Encyclopedia of Type Strains, Phase IV (KMG-IV): sequencing the most valuable type-strain genomes for metagenomic binning, comparative biology and taxonomic classification.</title>
        <authorList>
            <person name="Goeker M."/>
        </authorList>
    </citation>
    <scope>NUCLEOTIDE SEQUENCE</scope>
    <source>
        <strain evidence="2">DSM 26174</strain>
    </source>
</reference>
<comment type="caution">
    <text evidence="2">The sequence shown here is derived from an EMBL/GenBank/DDBJ whole genome shotgun (WGS) entry which is preliminary data.</text>
</comment>
<feature type="domain" description="Metallo-beta-lactamase" evidence="1">
    <location>
        <begin position="16"/>
        <end position="67"/>
    </location>
</feature>
<evidence type="ECO:0000313" key="2">
    <source>
        <dbReference type="EMBL" id="MDR6238882.1"/>
    </source>
</evidence>
<dbReference type="GO" id="GO:0042781">
    <property type="term" value="F:3'-tRNA processing endoribonuclease activity"/>
    <property type="evidence" value="ECO:0007669"/>
    <property type="project" value="UniProtKB-EC"/>
</dbReference>
<dbReference type="RefSeq" id="WP_309938386.1">
    <property type="nucleotide sequence ID" value="NZ_AP025305.1"/>
</dbReference>
<evidence type="ECO:0000313" key="3">
    <source>
        <dbReference type="Proteomes" id="UP001185092"/>
    </source>
</evidence>